<dbReference type="Pfam" id="PF10101">
    <property type="entry name" value="DUF2339"/>
    <property type="match status" value="1"/>
</dbReference>
<dbReference type="InterPro" id="IPR019286">
    <property type="entry name" value="DUF2339_TM"/>
</dbReference>
<dbReference type="PANTHER" id="PTHR38434">
    <property type="entry name" value="BLL2549 PROTEIN"/>
    <property type="match status" value="1"/>
</dbReference>
<keyword evidence="1" id="KW-0472">Membrane</keyword>
<feature type="transmembrane region" description="Helical" evidence="1">
    <location>
        <begin position="321"/>
        <end position="341"/>
    </location>
</feature>
<feature type="transmembrane region" description="Helical" evidence="1">
    <location>
        <begin position="465"/>
        <end position="485"/>
    </location>
</feature>
<feature type="transmembrane region" description="Helical" evidence="1">
    <location>
        <begin position="861"/>
        <end position="878"/>
    </location>
</feature>
<dbReference type="PIRSF" id="PIRSF035905">
    <property type="entry name" value="UCP035905_mp"/>
    <property type="match status" value="1"/>
</dbReference>
<feature type="transmembrane region" description="Helical" evidence="1">
    <location>
        <begin position="765"/>
        <end position="786"/>
    </location>
</feature>
<feature type="transmembrane region" description="Helical" evidence="1">
    <location>
        <begin position="140"/>
        <end position="158"/>
    </location>
</feature>
<evidence type="ECO:0000313" key="3">
    <source>
        <dbReference type="Proteomes" id="UP000727907"/>
    </source>
</evidence>
<dbReference type="RefSeq" id="WP_216962477.1">
    <property type="nucleotide sequence ID" value="NZ_JAHOPB010000001.1"/>
</dbReference>
<keyword evidence="3" id="KW-1185">Reference proteome</keyword>
<name>A0ABS6ILR2_9HYPH</name>
<dbReference type="InterPro" id="IPR014600">
    <property type="entry name" value="UCP035905_mem"/>
</dbReference>
<comment type="caution">
    <text evidence="2">The sequence shown here is derived from an EMBL/GenBank/DDBJ whole genome shotgun (WGS) entry which is preliminary data.</text>
</comment>
<keyword evidence="1" id="KW-1133">Transmembrane helix</keyword>
<feature type="transmembrane region" description="Helical" evidence="1">
    <location>
        <begin position="225"/>
        <end position="243"/>
    </location>
</feature>
<feature type="transmembrane region" description="Helical" evidence="1">
    <location>
        <begin position="606"/>
        <end position="625"/>
    </location>
</feature>
<feature type="transmembrane region" description="Helical" evidence="1">
    <location>
        <begin position="381"/>
        <end position="400"/>
    </location>
</feature>
<proteinExistence type="predicted"/>
<feature type="transmembrane region" description="Helical" evidence="1">
    <location>
        <begin position="272"/>
        <end position="289"/>
    </location>
</feature>
<keyword evidence="1" id="KW-0812">Transmembrane</keyword>
<feature type="transmembrane region" description="Helical" evidence="1">
    <location>
        <begin position="296"/>
        <end position="315"/>
    </location>
</feature>
<feature type="transmembrane region" description="Helical" evidence="1">
    <location>
        <begin position="199"/>
        <end position="219"/>
    </location>
</feature>
<reference evidence="2 3" key="1">
    <citation type="submission" date="2021-06" db="EMBL/GenBank/DDBJ databases">
        <authorList>
            <person name="Lee D.H."/>
        </authorList>
    </citation>
    <scope>NUCLEOTIDE SEQUENCE [LARGE SCALE GENOMIC DNA]</scope>
    <source>
        <strain evidence="2 3">MMS21-HV4-11</strain>
    </source>
</reference>
<feature type="transmembrane region" description="Helical" evidence="1">
    <location>
        <begin position="838"/>
        <end position="855"/>
    </location>
</feature>
<feature type="transmembrane region" description="Helical" evidence="1">
    <location>
        <begin position="407"/>
        <end position="426"/>
    </location>
</feature>
<feature type="transmembrane region" description="Helical" evidence="1">
    <location>
        <begin position="806"/>
        <end position="826"/>
    </location>
</feature>
<accession>A0ABS6ILR2</accession>
<feature type="transmembrane region" description="Helical" evidence="1">
    <location>
        <begin position="248"/>
        <end position="266"/>
    </location>
</feature>
<feature type="transmembrane region" description="Helical" evidence="1">
    <location>
        <begin position="575"/>
        <end position="594"/>
    </location>
</feature>
<feature type="transmembrane region" description="Helical" evidence="1">
    <location>
        <begin position="170"/>
        <end position="187"/>
    </location>
</feature>
<organism evidence="2 3">
    <name type="scientific">Reyranella humidisoli</name>
    <dbReference type="NCBI Taxonomy" id="2849149"/>
    <lineage>
        <taxon>Bacteria</taxon>
        <taxon>Pseudomonadati</taxon>
        <taxon>Pseudomonadota</taxon>
        <taxon>Alphaproteobacteria</taxon>
        <taxon>Hyphomicrobiales</taxon>
        <taxon>Reyranellaceae</taxon>
        <taxon>Reyranella</taxon>
    </lineage>
</organism>
<feature type="transmembrane region" description="Helical" evidence="1">
    <location>
        <begin position="491"/>
        <end position="512"/>
    </location>
</feature>
<feature type="transmembrane region" description="Helical" evidence="1">
    <location>
        <begin position="353"/>
        <end position="375"/>
    </location>
</feature>
<evidence type="ECO:0000256" key="1">
    <source>
        <dbReference type="SAM" id="Phobius"/>
    </source>
</evidence>
<dbReference type="Proteomes" id="UP000727907">
    <property type="component" value="Unassembled WGS sequence"/>
</dbReference>
<gene>
    <name evidence="2" type="ORF">KQ910_16445</name>
</gene>
<dbReference type="EMBL" id="JAHOPB010000001">
    <property type="protein sequence ID" value="MBU8875365.1"/>
    <property type="molecule type" value="Genomic_DNA"/>
</dbReference>
<feature type="transmembrane region" description="Helical" evidence="1">
    <location>
        <begin position="637"/>
        <end position="657"/>
    </location>
</feature>
<feature type="transmembrane region" description="Helical" evidence="1">
    <location>
        <begin position="438"/>
        <end position="458"/>
    </location>
</feature>
<feature type="transmembrane region" description="Helical" evidence="1">
    <location>
        <begin position="733"/>
        <end position="753"/>
    </location>
</feature>
<dbReference type="PANTHER" id="PTHR38434:SF1">
    <property type="entry name" value="BLL2549 PROTEIN"/>
    <property type="match status" value="1"/>
</dbReference>
<feature type="transmembrane region" description="Helical" evidence="1">
    <location>
        <begin position="700"/>
        <end position="721"/>
    </location>
</feature>
<feature type="transmembrane region" description="Helical" evidence="1">
    <location>
        <begin position="6"/>
        <end position="26"/>
    </location>
</feature>
<sequence length="886" mass="94227">MEEIFLILVGIAWALGTPLIAIMALVRTSGLRAQNDRLASELAGLRRQIASMGSQTSAPPAEAAPVVTPTVEATLAESVMPPPPAPPFVIEPEVPPKAEPEAIVIGSGLPASPAAPPAPPFLQGPEPVNAGWEQRLGARAFLWVGAITLALAAIFLVRYSIEEGYLSPEVRVILAALFGFALIAGAERLRPRDDRVSQALAAAGVAALYGSLLSAVALYGMISKVAAGGGAAALTAFAITLSLRYGIFVAALAFVGGFLSPAIIGSEQPNTPVLFGYLLAIAAGTLTVIRARGWWVLGWGVLAGSALWTVIWMLADPDLPELHWVGLFLVALAGLFVWASWRRIQEHENPPKDVLALVWASLAVTGGLLVLAIAQDAGQQTAGWLALAAHGIGILAFARWTPRFQFVAGLAPALSLAALALWWWTAGGVPADWNDGRFGWLVTGFGGLYAAAAFALLWNAPRPGFWAALSVSAALSHFLFAWYVLRGTPGVPWGLISVGLAVPFFVGAERLTRWRETMPGATEALGFLAAGVTFFIGAAIPLELNREWITVAYAVELAAVAAIAAQLGLVALRRLCWPLLAIVVVRFVVNPEILKYPIGLTPIFNWMLWGYGISIAALVVALRFLRPTGDVRLVRSVEAAAALLVFVLLTLEVRSLFQPTSMMTLGASFMERAFYVLVWGAFALAALWKTRLDGDVVALWAWRLSSAPAAAVVLFLQVLVASPVVQPADVGRLPILNGLLLAYAAPAALAALARRWVADVEPDRRLVMVVGGVASILAFAYVSFEVRHFFDPGFERLGFEAQGLELYAYSIVWLLFGVALLALGFLRQAAALRHAGMALVCIVVAKVFLIDMAGLQGLLRVFSFLGLGAALIGLGYAYRRLGFDSK</sequence>
<protein>
    <submittedName>
        <fullName evidence="2">DUF2339 domain-containing protein</fullName>
    </submittedName>
</protein>
<feature type="transmembrane region" description="Helical" evidence="1">
    <location>
        <begin position="669"/>
        <end position="688"/>
    </location>
</feature>
<feature type="transmembrane region" description="Helical" evidence="1">
    <location>
        <begin position="548"/>
        <end position="568"/>
    </location>
</feature>
<evidence type="ECO:0000313" key="2">
    <source>
        <dbReference type="EMBL" id="MBU8875365.1"/>
    </source>
</evidence>
<feature type="transmembrane region" description="Helical" evidence="1">
    <location>
        <begin position="524"/>
        <end position="542"/>
    </location>
</feature>